<reference evidence="10 11" key="1">
    <citation type="submission" date="2012-08" db="EMBL/GenBank/DDBJ databases">
        <title>Whole genome shotgun sequence of Austwickia chelonae NBRC 105200.</title>
        <authorList>
            <person name="Yoshida I."/>
            <person name="Hosoyama A."/>
            <person name="Tsuchikane K."/>
            <person name="Katsumata H."/>
            <person name="Ando Y."/>
            <person name="Ohji S."/>
            <person name="Hamada M."/>
            <person name="Tamura T."/>
            <person name="Yamazoe A."/>
            <person name="Yamazaki S."/>
            <person name="Fujita N."/>
        </authorList>
    </citation>
    <scope>NUCLEOTIDE SEQUENCE [LARGE SCALE GENOMIC DNA]</scope>
    <source>
        <strain evidence="10 11">NBRC 105200</strain>
    </source>
</reference>
<feature type="transmembrane region" description="Helical" evidence="7">
    <location>
        <begin position="276"/>
        <end position="302"/>
    </location>
</feature>
<dbReference type="SUPFAM" id="SSF161098">
    <property type="entry name" value="MetI-like"/>
    <property type="match status" value="1"/>
</dbReference>
<keyword evidence="11" id="KW-1185">Reference proteome</keyword>
<dbReference type="InterPro" id="IPR000515">
    <property type="entry name" value="MetI-like"/>
</dbReference>
<evidence type="ECO:0000256" key="1">
    <source>
        <dbReference type="ARBA" id="ARBA00004651"/>
    </source>
</evidence>
<accession>K6W7A8</accession>
<proteinExistence type="inferred from homology"/>
<gene>
    <name evidence="10" type="ORF">AUCHE_05_06270</name>
</gene>
<feature type="transmembrane region" description="Helical" evidence="7">
    <location>
        <begin position="231"/>
        <end position="256"/>
    </location>
</feature>
<feature type="transmembrane region" description="Helical" evidence="7">
    <location>
        <begin position="41"/>
        <end position="62"/>
    </location>
</feature>
<sequence length="311" mass="33530">MTDATAETLSPTPSPAPDGGESAPGRSLTQDARRQLRKRPLFWIASSLILVFLSMALFPGLFTSVDPNYGELSRQNRGPGDGALFGFDHLGRDVYARSVYSARASIMVGLLTTLATATFGSVLGIIAGFYGGWVDAVISRITDMVFAIPMLLGGILFMSTWVSRPNDPYALVVFKVVFVLMLFGWPGIARLMRSSVLQIKQNEYVLAARALGASPLRIIVQHILPNAMAPVLVIATIHFGAYIAAEATLSFLGIGLQYPATSWGTAINGSLSWYQAAPHNLLCPAIFLSVCVLAFMTLGDVVRDAFDPKQR</sequence>
<organism evidence="10 11">
    <name type="scientific">Austwickia chelonae NBRC 105200</name>
    <dbReference type="NCBI Taxonomy" id="1184607"/>
    <lineage>
        <taxon>Bacteria</taxon>
        <taxon>Bacillati</taxon>
        <taxon>Actinomycetota</taxon>
        <taxon>Actinomycetes</taxon>
        <taxon>Micrococcales</taxon>
        <taxon>Dermatophilaceae</taxon>
        <taxon>Austwickia</taxon>
    </lineage>
</organism>
<comment type="caution">
    <text evidence="10">The sequence shown here is derived from an EMBL/GenBank/DDBJ whole genome shotgun (WGS) entry which is preliminary data.</text>
</comment>
<evidence type="ECO:0000256" key="6">
    <source>
        <dbReference type="ARBA" id="ARBA00023136"/>
    </source>
</evidence>
<dbReference type="GO" id="GO:0005886">
    <property type="term" value="C:plasma membrane"/>
    <property type="evidence" value="ECO:0007669"/>
    <property type="project" value="UniProtKB-SubCell"/>
</dbReference>
<keyword evidence="6 7" id="KW-0472">Membrane</keyword>
<feature type="transmembrane region" description="Helical" evidence="7">
    <location>
        <begin position="144"/>
        <end position="163"/>
    </location>
</feature>
<dbReference type="GO" id="GO:0055085">
    <property type="term" value="P:transmembrane transport"/>
    <property type="evidence" value="ECO:0007669"/>
    <property type="project" value="InterPro"/>
</dbReference>
<evidence type="ECO:0000313" key="10">
    <source>
        <dbReference type="EMBL" id="GAB77712.1"/>
    </source>
</evidence>
<feature type="domain" description="ABC transmembrane type-1" evidence="9">
    <location>
        <begin position="102"/>
        <end position="299"/>
    </location>
</feature>
<dbReference type="PROSITE" id="PS50928">
    <property type="entry name" value="ABC_TM1"/>
    <property type="match status" value="1"/>
</dbReference>
<evidence type="ECO:0000256" key="5">
    <source>
        <dbReference type="ARBA" id="ARBA00022989"/>
    </source>
</evidence>
<dbReference type="AlphaFoldDB" id="K6W7A8"/>
<evidence type="ECO:0000256" key="4">
    <source>
        <dbReference type="ARBA" id="ARBA00022692"/>
    </source>
</evidence>
<dbReference type="RefSeq" id="WP_006502464.1">
    <property type="nucleotide sequence ID" value="NZ_BAGZ01000005.1"/>
</dbReference>
<comment type="similarity">
    <text evidence="7">Belongs to the binding-protein-dependent transport system permease family.</text>
</comment>
<feature type="transmembrane region" description="Helical" evidence="7">
    <location>
        <begin position="169"/>
        <end position="188"/>
    </location>
</feature>
<evidence type="ECO:0000256" key="3">
    <source>
        <dbReference type="ARBA" id="ARBA00022475"/>
    </source>
</evidence>
<dbReference type="Proteomes" id="UP000008495">
    <property type="component" value="Unassembled WGS sequence"/>
</dbReference>
<keyword evidence="2 7" id="KW-0813">Transport</keyword>
<dbReference type="eggNOG" id="COG1173">
    <property type="taxonomic scope" value="Bacteria"/>
</dbReference>
<dbReference type="EMBL" id="BAGZ01000005">
    <property type="protein sequence ID" value="GAB77712.1"/>
    <property type="molecule type" value="Genomic_DNA"/>
</dbReference>
<feature type="region of interest" description="Disordered" evidence="8">
    <location>
        <begin position="1"/>
        <end position="30"/>
    </location>
</feature>
<keyword evidence="4 7" id="KW-0812">Transmembrane</keyword>
<dbReference type="InterPro" id="IPR050366">
    <property type="entry name" value="BP-dependent_transpt_permease"/>
</dbReference>
<comment type="subcellular location">
    <subcellularLocation>
        <location evidence="1 7">Cell membrane</location>
        <topology evidence="1 7">Multi-pass membrane protein</topology>
    </subcellularLocation>
</comment>
<dbReference type="Pfam" id="PF12911">
    <property type="entry name" value="OppC_N"/>
    <property type="match status" value="1"/>
</dbReference>
<evidence type="ECO:0000256" key="7">
    <source>
        <dbReference type="RuleBase" id="RU363032"/>
    </source>
</evidence>
<dbReference type="PANTHER" id="PTHR43386:SF6">
    <property type="entry name" value="ABC TRANSPORTER PERMEASE PROTEIN"/>
    <property type="match status" value="1"/>
</dbReference>
<protein>
    <submittedName>
        <fullName evidence="10">Putative peptide ABC transporter permease protein</fullName>
    </submittedName>
</protein>
<dbReference type="InterPro" id="IPR035906">
    <property type="entry name" value="MetI-like_sf"/>
</dbReference>
<evidence type="ECO:0000259" key="9">
    <source>
        <dbReference type="PROSITE" id="PS50928"/>
    </source>
</evidence>
<feature type="compositionally biased region" description="Polar residues" evidence="8">
    <location>
        <begin position="1"/>
        <end position="11"/>
    </location>
</feature>
<dbReference type="InterPro" id="IPR025966">
    <property type="entry name" value="OppC_N"/>
</dbReference>
<dbReference type="Pfam" id="PF00528">
    <property type="entry name" value="BPD_transp_1"/>
    <property type="match status" value="1"/>
</dbReference>
<dbReference type="STRING" id="100225.SAMN05421595_1550"/>
<keyword evidence="5 7" id="KW-1133">Transmembrane helix</keyword>
<feature type="transmembrane region" description="Helical" evidence="7">
    <location>
        <begin position="106"/>
        <end position="132"/>
    </location>
</feature>
<evidence type="ECO:0000256" key="2">
    <source>
        <dbReference type="ARBA" id="ARBA00022448"/>
    </source>
</evidence>
<dbReference type="PANTHER" id="PTHR43386">
    <property type="entry name" value="OLIGOPEPTIDE TRANSPORT SYSTEM PERMEASE PROTEIN APPC"/>
    <property type="match status" value="1"/>
</dbReference>
<name>K6W7A8_9MICO</name>
<evidence type="ECO:0000256" key="8">
    <source>
        <dbReference type="SAM" id="MobiDB-lite"/>
    </source>
</evidence>
<dbReference type="OrthoDB" id="6637947at2"/>
<dbReference type="CDD" id="cd06261">
    <property type="entry name" value="TM_PBP2"/>
    <property type="match status" value="1"/>
</dbReference>
<keyword evidence="3" id="KW-1003">Cell membrane</keyword>
<evidence type="ECO:0000313" key="11">
    <source>
        <dbReference type="Proteomes" id="UP000008495"/>
    </source>
</evidence>
<dbReference type="Gene3D" id="1.10.3720.10">
    <property type="entry name" value="MetI-like"/>
    <property type="match status" value="1"/>
</dbReference>